<evidence type="ECO:0000313" key="2">
    <source>
        <dbReference type="Proteomes" id="UP000029228"/>
    </source>
</evidence>
<name>A0A090S748_9VIBR</name>
<comment type="caution">
    <text evidence="1">The sequence shown here is derived from an EMBL/GenBank/DDBJ whole genome shotgun (WGS) entry which is preliminary data.</text>
</comment>
<proteinExistence type="predicted"/>
<accession>A0A090S748</accession>
<evidence type="ECO:0000313" key="1">
    <source>
        <dbReference type="EMBL" id="GAL23510.1"/>
    </source>
</evidence>
<protein>
    <submittedName>
        <fullName evidence="1">Thiamin biosynthesis protein ThiC</fullName>
    </submittedName>
</protein>
<dbReference type="Proteomes" id="UP000029228">
    <property type="component" value="Unassembled WGS sequence"/>
</dbReference>
<keyword evidence="2" id="KW-1185">Reference proteome</keyword>
<sequence length="54" mass="6316">MKISQEVREYAKDYQSNENIEVKLIDDPLEGMRQKSQEFRATGAELYHPAVTEE</sequence>
<gene>
    <name evidence="1" type="ORF">JCM19235_4626</name>
</gene>
<dbReference type="EMBL" id="BBMR01000023">
    <property type="protein sequence ID" value="GAL23510.1"/>
    <property type="molecule type" value="Genomic_DNA"/>
</dbReference>
<dbReference type="STRING" id="990268.JCM19235_4626"/>
<dbReference type="AlphaFoldDB" id="A0A090S748"/>
<reference evidence="1 2" key="1">
    <citation type="submission" date="2014-09" db="EMBL/GenBank/DDBJ databases">
        <title>Vibrio maritimus JCM 19235. (C45) whole genome shotgun sequence.</title>
        <authorList>
            <person name="Sawabe T."/>
            <person name="Meirelles P."/>
            <person name="Nakanishi M."/>
            <person name="Sayaka M."/>
            <person name="Hattori M."/>
            <person name="Ohkuma M."/>
        </authorList>
    </citation>
    <scope>NUCLEOTIDE SEQUENCE [LARGE SCALE GENOMIC DNA]</scope>
    <source>
        <strain evidence="2">JCM19235</strain>
    </source>
</reference>
<organism evidence="1 2">
    <name type="scientific">Vibrio maritimus</name>
    <dbReference type="NCBI Taxonomy" id="990268"/>
    <lineage>
        <taxon>Bacteria</taxon>
        <taxon>Pseudomonadati</taxon>
        <taxon>Pseudomonadota</taxon>
        <taxon>Gammaproteobacteria</taxon>
        <taxon>Vibrionales</taxon>
        <taxon>Vibrionaceae</taxon>
        <taxon>Vibrio</taxon>
    </lineage>
</organism>